<gene>
    <name evidence="7" type="ORF">GF359_07640</name>
</gene>
<evidence type="ECO:0000313" key="8">
    <source>
        <dbReference type="Proteomes" id="UP000630660"/>
    </source>
</evidence>
<dbReference type="InterPro" id="IPR004960">
    <property type="entry name" value="LipA_acyltrans"/>
</dbReference>
<evidence type="ECO:0000313" key="7">
    <source>
        <dbReference type="EMBL" id="MBD3365073.1"/>
    </source>
</evidence>
<dbReference type="PANTHER" id="PTHR30606:SF10">
    <property type="entry name" value="PHOSPHATIDYLINOSITOL MANNOSIDE ACYLTRANSFERASE"/>
    <property type="match status" value="1"/>
</dbReference>
<dbReference type="Pfam" id="PF03279">
    <property type="entry name" value="Lip_A_acyltrans"/>
    <property type="match status" value="1"/>
</dbReference>
<evidence type="ECO:0000256" key="6">
    <source>
        <dbReference type="ARBA" id="ARBA00023315"/>
    </source>
</evidence>
<dbReference type="GO" id="GO:0005886">
    <property type="term" value="C:plasma membrane"/>
    <property type="evidence" value="ECO:0007669"/>
    <property type="project" value="UniProtKB-SubCell"/>
</dbReference>
<evidence type="ECO:0000256" key="4">
    <source>
        <dbReference type="ARBA" id="ARBA00022679"/>
    </source>
</evidence>
<feature type="non-terminal residue" evidence="7">
    <location>
        <position position="217"/>
    </location>
</feature>
<dbReference type="GO" id="GO:0009247">
    <property type="term" value="P:glycolipid biosynthetic process"/>
    <property type="evidence" value="ECO:0007669"/>
    <property type="project" value="UniProtKB-ARBA"/>
</dbReference>
<evidence type="ECO:0000256" key="2">
    <source>
        <dbReference type="ARBA" id="ARBA00022475"/>
    </source>
</evidence>
<name>A0A9D5K9Q5_UNCW3</name>
<dbReference type="GO" id="GO:0016746">
    <property type="term" value="F:acyltransferase activity"/>
    <property type="evidence" value="ECO:0007669"/>
    <property type="project" value="UniProtKB-KW"/>
</dbReference>
<evidence type="ECO:0000256" key="1">
    <source>
        <dbReference type="ARBA" id="ARBA00004533"/>
    </source>
</evidence>
<dbReference type="AlphaFoldDB" id="A0A9D5K9Q5"/>
<comment type="subcellular location">
    <subcellularLocation>
        <location evidence="1">Cell inner membrane</location>
    </subcellularLocation>
</comment>
<dbReference type="EMBL" id="WJKJ01000251">
    <property type="protein sequence ID" value="MBD3365073.1"/>
    <property type="molecule type" value="Genomic_DNA"/>
</dbReference>
<comment type="caution">
    <text evidence="7">The sequence shown here is derived from an EMBL/GenBank/DDBJ whole genome shotgun (WGS) entry which is preliminary data.</text>
</comment>
<reference evidence="7" key="1">
    <citation type="submission" date="2019-11" db="EMBL/GenBank/DDBJ databases">
        <title>Microbial mats filling the niche in hypersaline microbial mats.</title>
        <authorList>
            <person name="Wong H.L."/>
            <person name="Macleod F.I."/>
            <person name="White R.A. III"/>
            <person name="Burns B.P."/>
        </authorList>
    </citation>
    <scope>NUCLEOTIDE SEQUENCE</scope>
    <source>
        <strain evidence="7">Bin_327</strain>
    </source>
</reference>
<sequence>MLIILLLLIIRTIPFEASLLICRAGFYIYLLFSERSRRQLLKAEIVLGGKRFRRKQFIKKLAFNVAVMARIGTAFTRRLSETAILEGAEHLEDLIKGNNTAVIATFHYGPWELIAEVFTAKGYKIGALVTKRPGLLVDSYFSSLRRRAGLQITHSLKQATSLTRKGFFMASLFDRTLRAKSNDMNFPYPDYQTSRLPLILAARIRQPLVPVICRFMK</sequence>
<dbReference type="PANTHER" id="PTHR30606">
    <property type="entry name" value="LIPID A BIOSYNTHESIS LAUROYL ACYLTRANSFERASE"/>
    <property type="match status" value="1"/>
</dbReference>
<accession>A0A9D5K9Q5</accession>
<evidence type="ECO:0000256" key="3">
    <source>
        <dbReference type="ARBA" id="ARBA00022519"/>
    </source>
</evidence>
<dbReference type="Proteomes" id="UP000630660">
    <property type="component" value="Unassembled WGS sequence"/>
</dbReference>
<keyword evidence="4" id="KW-0808">Transferase</keyword>
<keyword evidence="5" id="KW-0472">Membrane</keyword>
<protein>
    <recommendedName>
        <fullName evidence="9">Lipid A biosynthesis acyltransferase</fullName>
    </recommendedName>
</protein>
<evidence type="ECO:0000256" key="5">
    <source>
        <dbReference type="ARBA" id="ARBA00023136"/>
    </source>
</evidence>
<organism evidence="7 8">
    <name type="scientific">candidate division WOR-3 bacterium</name>
    <dbReference type="NCBI Taxonomy" id="2052148"/>
    <lineage>
        <taxon>Bacteria</taxon>
        <taxon>Bacteria division WOR-3</taxon>
    </lineage>
</organism>
<keyword evidence="6" id="KW-0012">Acyltransferase</keyword>
<keyword evidence="3" id="KW-0997">Cell inner membrane</keyword>
<evidence type="ECO:0008006" key="9">
    <source>
        <dbReference type="Google" id="ProtNLM"/>
    </source>
</evidence>
<keyword evidence="2" id="KW-1003">Cell membrane</keyword>
<proteinExistence type="predicted"/>